<dbReference type="GO" id="GO:0015288">
    <property type="term" value="F:porin activity"/>
    <property type="evidence" value="ECO:0007669"/>
    <property type="project" value="UniProtKB-KW"/>
</dbReference>
<dbReference type="PANTHER" id="PTHR11743">
    <property type="entry name" value="VOLTAGE-DEPENDENT ANION-SELECTIVE CHANNEL"/>
    <property type="match status" value="1"/>
</dbReference>
<evidence type="ECO:0000256" key="6">
    <source>
        <dbReference type="ARBA" id="ARBA00022787"/>
    </source>
</evidence>
<evidence type="ECO:0000256" key="1">
    <source>
        <dbReference type="ARBA" id="ARBA00004294"/>
    </source>
</evidence>
<keyword evidence="6" id="KW-1000">Mitochondrion outer membrane</keyword>
<evidence type="ECO:0000256" key="2">
    <source>
        <dbReference type="ARBA" id="ARBA00007780"/>
    </source>
</evidence>
<evidence type="ECO:0000256" key="5">
    <source>
        <dbReference type="ARBA" id="ARBA00022692"/>
    </source>
</evidence>
<evidence type="ECO:0000256" key="8">
    <source>
        <dbReference type="ARBA" id="ARBA00023114"/>
    </source>
</evidence>
<proteinExistence type="inferred from homology"/>
<dbReference type="InterPro" id="IPR027246">
    <property type="entry name" value="Porin_Euk/Tom40"/>
</dbReference>
<evidence type="ECO:0000256" key="9">
    <source>
        <dbReference type="ARBA" id="ARBA00023128"/>
    </source>
</evidence>
<dbReference type="Proteomes" id="UP000595437">
    <property type="component" value="Chromosome 7"/>
</dbReference>
<dbReference type="OrthoDB" id="7827681at2759"/>
<keyword evidence="10" id="KW-0472">Membrane</keyword>
<dbReference type="PRINTS" id="PR00185">
    <property type="entry name" value="EUKARYTPORIN"/>
</dbReference>
<dbReference type="AlphaFoldDB" id="A0A7T8HIR8"/>
<evidence type="ECO:0000256" key="7">
    <source>
        <dbReference type="ARBA" id="ARBA00023065"/>
    </source>
</evidence>
<protein>
    <submittedName>
        <fullName evidence="11">Voltage-dependent anion-selective channel</fullName>
    </submittedName>
</protein>
<dbReference type="FunFam" id="2.40.160.10:FF:000012">
    <property type="entry name" value="Voltage-dependent anion-selective channel"/>
    <property type="match status" value="1"/>
</dbReference>
<evidence type="ECO:0000256" key="10">
    <source>
        <dbReference type="ARBA" id="ARBA00023136"/>
    </source>
</evidence>
<keyword evidence="4" id="KW-1134">Transmembrane beta strand</keyword>
<reference evidence="12" key="1">
    <citation type="submission" date="2021-01" db="EMBL/GenBank/DDBJ databases">
        <title>Caligus Genome Assembly.</title>
        <authorList>
            <person name="Gallardo-Escarate C."/>
        </authorList>
    </citation>
    <scope>NUCLEOTIDE SEQUENCE [LARGE SCALE GENOMIC DNA]</scope>
</reference>
<comment type="subcellular location">
    <subcellularLocation>
        <location evidence="1">Mitochondrion outer membrane</location>
    </subcellularLocation>
</comment>
<name>A0A7T8HIR8_CALRO</name>
<dbReference type="GO" id="GO:0046930">
    <property type="term" value="C:pore complex"/>
    <property type="evidence" value="ECO:0007669"/>
    <property type="project" value="UniProtKB-KW"/>
</dbReference>
<comment type="similarity">
    <text evidence="2">Belongs to the eukaryotic mitochondrial porin family.</text>
</comment>
<dbReference type="GO" id="GO:0008308">
    <property type="term" value="F:voltage-gated monoatomic anion channel activity"/>
    <property type="evidence" value="ECO:0007669"/>
    <property type="project" value="InterPro"/>
</dbReference>
<gene>
    <name evidence="11" type="ORF">FKW44_011905</name>
</gene>
<dbReference type="Gene3D" id="2.40.160.10">
    <property type="entry name" value="Porin"/>
    <property type="match status" value="1"/>
</dbReference>
<dbReference type="Pfam" id="PF01459">
    <property type="entry name" value="Porin_3"/>
    <property type="match status" value="2"/>
</dbReference>
<keyword evidence="12" id="KW-1185">Reference proteome</keyword>
<sequence length="268" mass="28436">MSPPSYSDLGKNSRDVFSKGYLSGLFKLDCKTATESGVKFSFGGNMSSEGSKVSGNLEMKHTMKDCGLTFTEKWSTDNTLHATVDATDKVLQGLKLTLDSSYSPLNNEKKSKLKATTQAGEITLTGDAGLLPAVSPLINASIVLGHQNWLGGAQIAFDSSKSKLTKNAFALDYCAKDFVLHTNINDGNAGVNVGYTSSSNASTFGVGLKYKLDQGSSVSAKVNNSGIVGLGFSHNVKDGIILNLSTLLKEKTSMREENKLSLGLELEA</sequence>
<dbReference type="InterPro" id="IPR001925">
    <property type="entry name" value="Porin_Euk"/>
</dbReference>
<organism evidence="11 12">
    <name type="scientific">Caligus rogercresseyi</name>
    <name type="common">Sea louse</name>
    <dbReference type="NCBI Taxonomy" id="217165"/>
    <lineage>
        <taxon>Eukaryota</taxon>
        <taxon>Metazoa</taxon>
        <taxon>Ecdysozoa</taxon>
        <taxon>Arthropoda</taxon>
        <taxon>Crustacea</taxon>
        <taxon>Multicrustacea</taxon>
        <taxon>Hexanauplia</taxon>
        <taxon>Copepoda</taxon>
        <taxon>Siphonostomatoida</taxon>
        <taxon>Caligidae</taxon>
        <taxon>Caligus</taxon>
    </lineage>
</organism>
<evidence type="ECO:0000256" key="3">
    <source>
        <dbReference type="ARBA" id="ARBA00022448"/>
    </source>
</evidence>
<evidence type="ECO:0000313" key="12">
    <source>
        <dbReference type="Proteomes" id="UP000595437"/>
    </source>
</evidence>
<accession>A0A7T8HIR8</accession>
<dbReference type="InterPro" id="IPR023614">
    <property type="entry name" value="Porin_dom_sf"/>
</dbReference>
<keyword evidence="3" id="KW-0813">Transport</keyword>
<evidence type="ECO:0000313" key="11">
    <source>
        <dbReference type="EMBL" id="QQP50781.1"/>
    </source>
</evidence>
<dbReference type="CDD" id="cd07306">
    <property type="entry name" value="Porin3_VDAC"/>
    <property type="match status" value="1"/>
</dbReference>
<keyword evidence="8" id="KW-0626">Porin</keyword>
<dbReference type="EMBL" id="CP045896">
    <property type="protein sequence ID" value="QQP50781.1"/>
    <property type="molecule type" value="Genomic_DNA"/>
</dbReference>
<keyword evidence="5" id="KW-0812">Transmembrane</keyword>
<keyword evidence="9" id="KW-0496">Mitochondrion</keyword>
<dbReference type="PANTHER" id="PTHR11743:SF70">
    <property type="entry name" value="GH26960P-RELATED"/>
    <property type="match status" value="1"/>
</dbReference>
<keyword evidence="7" id="KW-0406">Ion transport</keyword>
<dbReference type="GO" id="GO:0005741">
    <property type="term" value="C:mitochondrial outer membrane"/>
    <property type="evidence" value="ECO:0007669"/>
    <property type="project" value="UniProtKB-SubCell"/>
</dbReference>
<evidence type="ECO:0000256" key="4">
    <source>
        <dbReference type="ARBA" id="ARBA00022452"/>
    </source>
</evidence>